<proteinExistence type="predicted"/>
<feature type="transmembrane region" description="Helical" evidence="1">
    <location>
        <begin position="48"/>
        <end position="77"/>
    </location>
</feature>
<dbReference type="Proteomes" id="UP000095281">
    <property type="component" value="Unplaced"/>
</dbReference>
<keyword evidence="1" id="KW-1133">Transmembrane helix</keyword>
<sequence length="121" mass="13632">MKSFQFGLLLILILTIFGGISALLWFLPLPSLPLYDKTFYKECALHQIKIPIALVITACASTILCASLNFIFVVGIYSACRKQINSLLCLIKKHLFELMDMLLRVLMPTKLLKIVSDKGKK</sequence>
<name>A0A1I8BMZ4_MELHA</name>
<keyword evidence="2" id="KW-1185">Reference proteome</keyword>
<dbReference type="AlphaFoldDB" id="A0A1I8BMZ4"/>
<keyword evidence="1" id="KW-0472">Membrane</keyword>
<organism evidence="2 3">
    <name type="scientific">Meloidogyne hapla</name>
    <name type="common">Root-knot nematode worm</name>
    <dbReference type="NCBI Taxonomy" id="6305"/>
    <lineage>
        <taxon>Eukaryota</taxon>
        <taxon>Metazoa</taxon>
        <taxon>Ecdysozoa</taxon>
        <taxon>Nematoda</taxon>
        <taxon>Chromadorea</taxon>
        <taxon>Rhabditida</taxon>
        <taxon>Tylenchina</taxon>
        <taxon>Tylenchomorpha</taxon>
        <taxon>Tylenchoidea</taxon>
        <taxon>Meloidogynidae</taxon>
        <taxon>Meloidogyninae</taxon>
        <taxon>Meloidogyne</taxon>
    </lineage>
</organism>
<dbReference type="WBParaSite" id="MhA1_Contig353.frz3.gene11">
    <property type="protein sequence ID" value="MhA1_Contig353.frz3.gene11"/>
    <property type="gene ID" value="MhA1_Contig353.frz3.gene11"/>
</dbReference>
<reference evidence="3" key="1">
    <citation type="submission" date="2016-11" db="UniProtKB">
        <authorList>
            <consortium name="WormBaseParasite"/>
        </authorList>
    </citation>
    <scope>IDENTIFICATION</scope>
</reference>
<feature type="transmembrane region" description="Helical" evidence="1">
    <location>
        <begin position="7"/>
        <end position="28"/>
    </location>
</feature>
<evidence type="ECO:0000256" key="1">
    <source>
        <dbReference type="SAM" id="Phobius"/>
    </source>
</evidence>
<protein>
    <submittedName>
        <fullName evidence="3">G_PROTEIN_RECEP_F1_2 domain-containing protein</fullName>
    </submittedName>
</protein>
<evidence type="ECO:0000313" key="3">
    <source>
        <dbReference type="WBParaSite" id="MhA1_Contig353.frz3.gene11"/>
    </source>
</evidence>
<accession>A0A1I8BMZ4</accession>
<evidence type="ECO:0000313" key="2">
    <source>
        <dbReference type="Proteomes" id="UP000095281"/>
    </source>
</evidence>
<keyword evidence="1" id="KW-0812">Transmembrane</keyword>